<keyword evidence="1" id="KW-0812">Transmembrane</keyword>
<sequence length="79" mass="9091">MEDVTAVLRSVFLPLVYIMSDLINSCVFLLPLHFITWFCIFPVPICSAWTPQHTLWGKINRPEGVVRGKLVQTRMLLAF</sequence>
<keyword evidence="1" id="KW-1133">Transmembrane helix</keyword>
<keyword evidence="3" id="KW-1185">Reference proteome</keyword>
<dbReference type="Proteomes" id="UP000770717">
    <property type="component" value="Unassembled WGS sequence"/>
</dbReference>
<reference evidence="2" key="1">
    <citation type="thesis" date="2020" institute="ProQuest LLC" country="789 East Eisenhower Parkway, Ann Arbor, MI, USA">
        <title>Comparative Genomics and Chromosome Evolution.</title>
        <authorList>
            <person name="Mudd A.B."/>
        </authorList>
    </citation>
    <scope>NUCLEOTIDE SEQUENCE</scope>
    <source>
        <strain evidence="2">HN-11 Male</strain>
        <tissue evidence="2">Kidney and liver</tissue>
    </source>
</reference>
<evidence type="ECO:0000313" key="2">
    <source>
        <dbReference type="EMBL" id="KAG9466701.1"/>
    </source>
</evidence>
<evidence type="ECO:0000313" key="3">
    <source>
        <dbReference type="Proteomes" id="UP000770717"/>
    </source>
</evidence>
<keyword evidence="1" id="KW-0472">Membrane</keyword>
<proteinExistence type="predicted"/>
<comment type="caution">
    <text evidence="2">The sequence shown here is derived from an EMBL/GenBank/DDBJ whole genome shotgun (WGS) entry which is preliminary data.</text>
</comment>
<dbReference type="AlphaFoldDB" id="A0A8J6BF38"/>
<name>A0A8J6BF38_ELECQ</name>
<dbReference type="EMBL" id="WNTK01001897">
    <property type="protein sequence ID" value="KAG9466701.1"/>
    <property type="molecule type" value="Genomic_DNA"/>
</dbReference>
<accession>A0A8J6BF38</accession>
<protein>
    <submittedName>
        <fullName evidence="2">Uncharacterized protein</fullName>
    </submittedName>
</protein>
<evidence type="ECO:0000256" key="1">
    <source>
        <dbReference type="SAM" id="Phobius"/>
    </source>
</evidence>
<feature type="transmembrane region" description="Helical" evidence="1">
    <location>
        <begin position="22"/>
        <end position="43"/>
    </location>
</feature>
<organism evidence="2 3">
    <name type="scientific">Eleutherodactylus coqui</name>
    <name type="common">Puerto Rican coqui</name>
    <dbReference type="NCBI Taxonomy" id="57060"/>
    <lineage>
        <taxon>Eukaryota</taxon>
        <taxon>Metazoa</taxon>
        <taxon>Chordata</taxon>
        <taxon>Craniata</taxon>
        <taxon>Vertebrata</taxon>
        <taxon>Euteleostomi</taxon>
        <taxon>Amphibia</taxon>
        <taxon>Batrachia</taxon>
        <taxon>Anura</taxon>
        <taxon>Neobatrachia</taxon>
        <taxon>Hyloidea</taxon>
        <taxon>Eleutherodactylidae</taxon>
        <taxon>Eleutherodactylinae</taxon>
        <taxon>Eleutherodactylus</taxon>
        <taxon>Eleutherodactylus</taxon>
    </lineage>
</organism>
<gene>
    <name evidence="2" type="ORF">GDO78_016251</name>
</gene>